<feature type="non-terminal residue" evidence="1">
    <location>
        <position position="124"/>
    </location>
</feature>
<sequence length="124" mass="13115">MKTLDNATNRSIEKSTDSITHTVQIKATSTTNSAVDESKALLTLEENQNLILPPPINHEAQARSVPATRIGRLASFGSLAAGLGVGALGSMVRRSIGLEQESSSQNALSPYLSKANAERIVNTL</sequence>
<evidence type="ECO:0000313" key="1">
    <source>
        <dbReference type="EMBL" id="CAF4815884.1"/>
    </source>
</evidence>
<dbReference type="Proteomes" id="UP000663873">
    <property type="component" value="Unassembled WGS sequence"/>
</dbReference>
<reference evidence="1" key="1">
    <citation type="submission" date="2021-02" db="EMBL/GenBank/DDBJ databases">
        <authorList>
            <person name="Nowell W R."/>
        </authorList>
    </citation>
    <scope>NUCLEOTIDE SEQUENCE</scope>
</reference>
<dbReference type="EMBL" id="CAJOBP010051740">
    <property type="protein sequence ID" value="CAF4815884.1"/>
    <property type="molecule type" value="Genomic_DNA"/>
</dbReference>
<dbReference type="InterPro" id="IPR051409">
    <property type="entry name" value="Atypical_kinase_ADCK"/>
</dbReference>
<comment type="caution">
    <text evidence="1">The sequence shown here is derived from an EMBL/GenBank/DDBJ whole genome shotgun (WGS) entry which is preliminary data.</text>
</comment>
<evidence type="ECO:0000313" key="2">
    <source>
        <dbReference type="Proteomes" id="UP000663873"/>
    </source>
</evidence>
<gene>
    <name evidence="1" type="ORF">UJA718_LOCUS41939</name>
</gene>
<accession>A0A821Q2K7</accession>
<keyword evidence="2" id="KW-1185">Reference proteome</keyword>
<proteinExistence type="predicted"/>
<protein>
    <submittedName>
        <fullName evidence="1">Uncharacterized protein</fullName>
    </submittedName>
</protein>
<dbReference type="GO" id="GO:0006744">
    <property type="term" value="P:ubiquinone biosynthetic process"/>
    <property type="evidence" value="ECO:0007669"/>
    <property type="project" value="TreeGrafter"/>
</dbReference>
<name>A0A821Q2K7_9BILA</name>
<organism evidence="1 2">
    <name type="scientific">Rotaria socialis</name>
    <dbReference type="NCBI Taxonomy" id="392032"/>
    <lineage>
        <taxon>Eukaryota</taxon>
        <taxon>Metazoa</taxon>
        <taxon>Spiralia</taxon>
        <taxon>Gnathifera</taxon>
        <taxon>Rotifera</taxon>
        <taxon>Eurotatoria</taxon>
        <taxon>Bdelloidea</taxon>
        <taxon>Philodinida</taxon>
        <taxon>Philodinidae</taxon>
        <taxon>Rotaria</taxon>
    </lineage>
</organism>
<dbReference type="AlphaFoldDB" id="A0A821Q2K7"/>
<dbReference type="PANTHER" id="PTHR43851">
    <property type="match status" value="1"/>
</dbReference>
<dbReference type="PANTHER" id="PTHR43851:SF3">
    <property type="entry name" value="COENZYME Q8"/>
    <property type="match status" value="1"/>
</dbReference>